<gene>
    <name evidence="2" type="ORF">DXC78_00650</name>
</gene>
<evidence type="ECO:0000259" key="1">
    <source>
        <dbReference type="SMART" id="SM01043"/>
    </source>
</evidence>
<dbReference type="InterPro" id="IPR051677">
    <property type="entry name" value="AfsR-DnrI-RedD_regulator"/>
</dbReference>
<dbReference type="SUPFAM" id="SSF48452">
    <property type="entry name" value="TPR-like"/>
    <property type="match status" value="1"/>
</dbReference>
<dbReference type="SMART" id="SM01043">
    <property type="entry name" value="BTAD"/>
    <property type="match status" value="1"/>
</dbReference>
<dbReference type="PANTHER" id="PTHR35807:SF2">
    <property type="entry name" value="TRANSCRIPTIONAL ACTIVATOR DOMAIN"/>
    <property type="match status" value="1"/>
</dbReference>
<proteinExistence type="predicted"/>
<dbReference type="Gene3D" id="1.25.40.10">
    <property type="entry name" value="Tetratricopeptide repeat domain"/>
    <property type="match status" value="1"/>
</dbReference>
<dbReference type="Pfam" id="PF03704">
    <property type="entry name" value="BTAD"/>
    <property type="match status" value="1"/>
</dbReference>
<dbReference type="InterPro" id="IPR016032">
    <property type="entry name" value="Sig_transdc_resp-reg_C-effctor"/>
</dbReference>
<dbReference type="InterPro" id="IPR005158">
    <property type="entry name" value="BTAD"/>
</dbReference>
<evidence type="ECO:0000313" key="2">
    <source>
        <dbReference type="EMBL" id="RGD78376.1"/>
    </source>
</evidence>
<evidence type="ECO:0000313" key="3">
    <source>
        <dbReference type="Proteomes" id="UP000260721"/>
    </source>
</evidence>
<dbReference type="Gene3D" id="1.10.10.10">
    <property type="entry name" value="Winged helix-like DNA-binding domain superfamily/Winged helix DNA-binding domain"/>
    <property type="match status" value="1"/>
</dbReference>
<dbReference type="Proteomes" id="UP000260721">
    <property type="component" value="Unassembled WGS sequence"/>
</dbReference>
<dbReference type="EMBL" id="QUSK01000001">
    <property type="protein sequence ID" value="RGD78376.1"/>
    <property type="molecule type" value="Genomic_DNA"/>
</dbReference>
<dbReference type="InterPro" id="IPR011990">
    <property type="entry name" value="TPR-like_helical_dom_sf"/>
</dbReference>
<name>A0A3E3E887_9FIRM</name>
<organism evidence="2 3">
    <name type="scientific">Faecalicoccus pleomorphus</name>
    <dbReference type="NCBI Taxonomy" id="1323"/>
    <lineage>
        <taxon>Bacteria</taxon>
        <taxon>Bacillati</taxon>
        <taxon>Bacillota</taxon>
        <taxon>Erysipelotrichia</taxon>
        <taxon>Erysipelotrichales</taxon>
        <taxon>Erysipelotrichaceae</taxon>
        <taxon>Faecalicoccus</taxon>
    </lineage>
</organism>
<dbReference type="RefSeq" id="WP_117445233.1">
    <property type="nucleotide sequence ID" value="NZ_QUSK01000001.1"/>
</dbReference>
<protein>
    <recommendedName>
        <fullName evidence="1">Bacterial transcriptional activator domain-containing protein</fullName>
    </recommendedName>
</protein>
<accession>A0A3E3E887</accession>
<dbReference type="GO" id="GO:0003677">
    <property type="term" value="F:DNA binding"/>
    <property type="evidence" value="ECO:0007669"/>
    <property type="project" value="InterPro"/>
</dbReference>
<dbReference type="InterPro" id="IPR036388">
    <property type="entry name" value="WH-like_DNA-bd_sf"/>
</dbReference>
<dbReference type="SUPFAM" id="SSF46894">
    <property type="entry name" value="C-terminal effector domain of the bipartite response regulators"/>
    <property type="match status" value="1"/>
</dbReference>
<reference evidence="2 3" key="1">
    <citation type="submission" date="2018-08" db="EMBL/GenBank/DDBJ databases">
        <title>A genome reference for cultivated species of the human gut microbiota.</title>
        <authorList>
            <person name="Zou Y."/>
            <person name="Xue W."/>
            <person name="Luo G."/>
        </authorList>
    </citation>
    <scope>NUCLEOTIDE SEQUENCE [LARGE SCALE GENOMIC DNA]</scope>
    <source>
        <strain evidence="2 3">TF08-11</strain>
    </source>
</reference>
<dbReference type="GO" id="GO:0006355">
    <property type="term" value="P:regulation of DNA-templated transcription"/>
    <property type="evidence" value="ECO:0007669"/>
    <property type="project" value="InterPro"/>
</dbReference>
<sequence length="463" mass="53211">MAGLFKKNGRARRIPEKLAQYDDEYLLYCVEKDRVETVLESTLHETDDPKEIIDVTLKTVCEFYGGDWAGVMDIDMDTCLWRPVCWFRAGGATDRTLYRLSGLEDAEVMPRWLESMHSAMPIVLTDTTEIMESNPAEFALYERLDARAILASPFSPAPTGFLVIRNPSRYLERPEALYIFAYVLHRALAQQNVMEREKIIEAMNPMEPTYDVYISFFRDLEIRTAGGTLTEQIINAPKTIQLVAYLLLKPERAHSPREIFEHLNPGEDFDGNTNAIRGSIYRFSNMYAKRTGQSARLIIREGSGYRRNPNLKITTDIEQFDLHLKAAEAVSGSAERIEELRKAVELYKGPVFMCGRDQLWLNDIVSQYEVRYIKAADALMRELAKQKDYAGVMQYAARAHELFPGNGLICYWLIMATYSLSGADMAKKEYFRLKDDMTQEEINVVTEHLKKNSLIRYEELFGV</sequence>
<feature type="domain" description="Bacterial transcriptional activator" evidence="1">
    <location>
        <begin position="315"/>
        <end position="443"/>
    </location>
</feature>
<comment type="caution">
    <text evidence="2">The sequence shown here is derived from an EMBL/GenBank/DDBJ whole genome shotgun (WGS) entry which is preliminary data.</text>
</comment>
<dbReference type="AlphaFoldDB" id="A0A3E3E887"/>
<dbReference type="PANTHER" id="PTHR35807">
    <property type="entry name" value="TRANSCRIPTIONAL REGULATOR REDD-RELATED"/>
    <property type="match status" value="1"/>
</dbReference>